<evidence type="ECO:0000313" key="6">
    <source>
        <dbReference type="EMBL" id="MFD1514477.1"/>
    </source>
</evidence>
<evidence type="ECO:0000256" key="1">
    <source>
        <dbReference type="ARBA" id="ARBA00023015"/>
    </source>
</evidence>
<evidence type="ECO:0000259" key="5">
    <source>
        <dbReference type="Pfam" id="PF15915"/>
    </source>
</evidence>
<dbReference type="Pfam" id="PF15915">
    <property type="entry name" value="BAT"/>
    <property type="match status" value="1"/>
</dbReference>
<dbReference type="RefSeq" id="WP_250874412.1">
    <property type="nucleotide sequence ID" value="NZ_JALXFV010000007.1"/>
</dbReference>
<dbReference type="InterPro" id="IPR007050">
    <property type="entry name" value="HTH_bacterioopsin"/>
</dbReference>
<dbReference type="InterPro" id="IPR031803">
    <property type="entry name" value="BAT_GAF/HTH-assoc"/>
</dbReference>
<name>A0ABD6AXI7_9EURY</name>
<dbReference type="Pfam" id="PF04967">
    <property type="entry name" value="HTH_10"/>
    <property type="match status" value="1"/>
</dbReference>
<dbReference type="AlphaFoldDB" id="A0ABD6AXI7"/>
<sequence>MAEVQPNNILIQNTANRRTDVAGQGTDIIMIVRFTYQQPTLLEALQQFPDARVEWEVSSTTPNDEMLLLVWVETDDFEAFDAALHDDPTVTAPNCLTEVADRRLYQLEQVEEGRAKSIYDTIVAVGGIIRECFATHRGWTMEAEFPDNDALQHFYATCEEHDLQFDLIKKYEPTPDGDALNHFGLTTKQRDALLHAAEYGYFEVPQAVDLETISEEMDISHQAASERIRRAMDLLIEHTIAQGRDGDDSEPDGVQQSLTPD</sequence>
<keyword evidence="2" id="KW-0804">Transcription</keyword>
<evidence type="ECO:0000256" key="3">
    <source>
        <dbReference type="SAM" id="MobiDB-lite"/>
    </source>
</evidence>
<gene>
    <name evidence="6" type="ORF">ACFSBT_14440</name>
</gene>
<accession>A0ABD6AXI7</accession>
<evidence type="ECO:0000313" key="7">
    <source>
        <dbReference type="Proteomes" id="UP001597187"/>
    </source>
</evidence>
<feature type="domain" description="HTH bat-type" evidence="4">
    <location>
        <begin position="185"/>
        <end position="236"/>
    </location>
</feature>
<dbReference type="PANTHER" id="PTHR34236:SF1">
    <property type="entry name" value="DIMETHYL SULFOXIDE REDUCTASE TRANSCRIPTIONAL ACTIVATOR"/>
    <property type="match status" value="1"/>
</dbReference>
<reference evidence="6 7" key="1">
    <citation type="journal article" date="2019" name="Int. J. Syst. Evol. Microbiol.">
        <title>The Global Catalogue of Microorganisms (GCM) 10K type strain sequencing project: providing services to taxonomists for standard genome sequencing and annotation.</title>
        <authorList>
            <consortium name="The Broad Institute Genomics Platform"/>
            <consortium name="The Broad Institute Genome Sequencing Center for Infectious Disease"/>
            <person name="Wu L."/>
            <person name="Ma J."/>
        </authorList>
    </citation>
    <scope>NUCLEOTIDE SEQUENCE [LARGE SCALE GENOMIC DNA]</scope>
    <source>
        <strain evidence="6 7">CGMCC 1.12563</strain>
    </source>
</reference>
<feature type="domain" description="Bacterioopsin transcriptional activator GAF and HTH associated" evidence="5">
    <location>
        <begin position="41"/>
        <end position="172"/>
    </location>
</feature>
<evidence type="ECO:0000256" key="2">
    <source>
        <dbReference type="ARBA" id="ARBA00023163"/>
    </source>
</evidence>
<proteinExistence type="predicted"/>
<comment type="caution">
    <text evidence="6">The sequence shown here is derived from an EMBL/GenBank/DDBJ whole genome shotgun (WGS) entry which is preliminary data.</text>
</comment>
<keyword evidence="1" id="KW-0805">Transcription regulation</keyword>
<organism evidence="6 7">
    <name type="scientific">Halomarina rubra</name>
    <dbReference type="NCBI Taxonomy" id="2071873"/>
    <lineage>
        <taxon>Archaea</taxon>
        <taxon>Methanobacteriati</taxon>
        <taxon>Methanobacteriota</taxon>
        <taxon>Stenosarchaea group</taxon>
        <taxon>Halobacteria</taxon>
        <taxon>Halobacteriales</taxon>
        <taxon>Natronomonadaceae</taxon>
        <taxon>Halomarina</taxon>
    </lineage>
</organism>
<dbReference type="PANTHER" id="PTHR34236">
    <property type="entry name" value="DIMETHYL SULFOXIDE REDUCTASE TRANSCRIPTIONAL ACTIVATOR"/>
    <property type="match status" value="1"/>
</dbReference>
<dbReference type="EMBL" id="JBHUDC010000007">
    <property type="protein sequence ID" value="MFD1514477.1"/>
    <property type="molecule type" value="Genomic_DNA"/>
</dbReference>
<dbReference type="Proteomes" id="UP001597187">
    <property type="component" value="Unassembled WGS sequence"/>
</dbReference>
<keyword evidence="7" id="KW-1185">Reference proteome</keyword>
<protein>
    <submittedName>
        <fullName evidence="6">Helix-turn-helix domain-containing protein</fullName>
    </submittedName>
</protein>
<evidence type="ECO:0000259" key="4">
    <source>
        <dbReference type="Pfam" id="PF04967"/>
    </source>
</evidence>
<feature type="region of interest" description="Disordered" evidence="3">
    <location>
        <begin position="240"/>
        <end position="261"/>
    </location>
</feature>